<feature type="binding site" evidence="4">
    <location>
        <position position="31"/>
    </location>
    <ligand>
        <name>Mg(2+)</name>
        <dbReference type="ChEBI" id="CHEBI:18420"/>
    </ligand>
</feature>
<accession>A0AAD5U4P0</accession>
<evidence type="ECO:0000256" key="4">
    <source>
        <dbReference type="PIRSR" id="PIRSR606689-2"/>
    </source>
</evidence>
<dbReference type="Gene3D" id="3.40.50.300">
    <property type="entry name" value="P-loop containing nucleotide triphosphate hydrolases"/>
    <property type="match status" value="1"/>
</dbReference>
<feature type="binding site" evidence="4">
    <location>
        <position position="69"/>
    </location>
    <ligand>
        <name>Mg(2+)</name>
        <dbReference type="ChEBI" id="CHEBI:18420"/>
    </ligand>
</feature>
<name>A0AAD5U4P0_9FUNG</name>
<keyword evidence="2 3" id="KW-0342">GTP-binding</keyword>
<dbReference type="PROSITE" id="PS51417">
    <property type="entry name" value="ARF"/>
    <property type="match status" value="1"/>
</dbReference>
<dbReference type="AlphaFoldDB" id="A0AAD5U4P0"/>
<organism evidence="6 7">
    <name type="scientific">Clydaea vesicula</name>
    <dbReference type="NCBI Taxonomy" id="447962"/>
    <lineage>
        <taxon>Eukaryota</taxon>
        <taxon>Fungi</taxon>
        <taxon>Fungi incertae sedis</taxon>
        <taxon>Chytridiomycota</taxon>
        <taxon>Chytridiomycota incertae sedis</taxon>
        <taxon>Chytridiomycetes</taxon>
        <taxon>Lobulomycetales</taxon>
        <taxon>Lobulomycetaceae</taxon>
        <taxon>Clydaea</taxon>
    </lineage>
</organism>
<keyword evidence="4" id="KW-0460">Magnesium</keyword>
<keyword evidence="1 3" id="KW-0547">Nucleotide-binding</keyword>
<dbReference type="Proteomes" id="UP001211065">
    <property type="component" value="Unassembled WGS sequence"/>
</dbReference>
<dbReference type="PANTHER" id="PTHR46090:SF2">
    <property type="entry name" value="ADP-RIBOSYLATION FACTOR-LIKE PROTEIN 13B"/>
    <property type="match status" value="1"/>
</dbReference>
<keyword evidence="7" id="KW-1185">Reference proteome</keyword>
<dbReference type="EMBL" id="JADGJW010000101">
    <property type="protein sequence ID" value="KAJ3224192.1"/>
    <property type="molecule type" value="Genomic_DNA"/>
</dbReference>
<dbReference type="PANTHER" id="PTHR46090">
    <property type="entry name" value="ADP-RIBOSYLATION FACTOR-LIKE PROTEIN 13B"/>
    <property type="match status" value="1"/>
</dbReference>
<dbReference type="SMART" id="SM00177">
    <property type="entry name" value="ARF"/>
    <property type="match status" value="1"/>
</dbReference>
<evidence type="ECO:0000313" key="7">
    <source>
        <dbReference type="Proteomes" id="UP001211065"/>
    </source>
</evidence>
<feature type="binding site" evidence="3">
    <location>
        <begin position="153"/>
        <end position="156"/>
    </location>
    <ligand>
        <name>GTP</name>
        <dbReference type="ChEBI" id="CHEBI:37565"/>
    </ligand>
</feature>
<evidence type="ECO:0000256" key="2">
    <source>
        <dbReference type="ARBA" id="ARBA00023134"/>
    </source>
</evidence>
<evidence type="ECO:0000256" key="3">
    <source>
        <dbReference type="PIRSR" id="PIRSR606689-1"/>
    </source>
</evidence>
<dbReference type="GO" id="GO:0005525">
    <property type="term" value="F:GTP binding"/>
    <property type="evidence" value="ECO:0007669"/>
    <property type="project" value="UniProtKB-KW"/>
</dbReference>
<dbReference type="GO" id="GO:0046872">
    <property type="term" value="F:metal ion binding"/>
    <property type="evidence" value="ECO:0007669"/>
    <property type="project" value="UniProtKB-KW"/>
</dbReference>
<proteinExistence type="predicted"/>
<evidence type="ECO:0000256" key="1">
    <source>
        <dbReference type="ARBA" id="ARBA00022741"/>
    </source>
</evidence>
<dbReference type="GO" id="GO:0003924">
    <property type="term" value="F:GTPase activity"/>
    <property type="evidence" value="ECO:0007669"/>
    <property type="project" value="InterPro"/>
</dbReference>
<dbReference type="SMART" id="SM00178">
    <property type="entry name" value="SAR"/>
    <property type="match status" value="1"/>
</dbReference>
<feature type="binding site" evidence="3">
    <location>
        <position position="95"/>
    </location>
    <ligand>
        <name>GTP</name>
        <dbReference type="ChEBI" id="CHEBI:37565"/>
    </ligand>
</feature>
<dbReference type="InterPro" id="IPR006689">
    <property type="entry name" value="Small_GTPase_ARF/SAR"/>
</dbReference>
<dbReference type="InterPro" id="IPR051995">
    <property type="entry name" value="Ciliary_GTPase"/>
</dbReference>
<dbReference type="InterPro" id="IPR027417">
    <property type="entry name" value="P-loop_NTPase"/>
</dbReference>
<dbReference type="Pfam" id="PF00025">
    <property type="entry name" value="Arf"/>
    <property type="match status" value="1"/>
</dbReference>
<dbReference type="SUPFAM" id="SSF52540">
    <property type="entry name" value="P-loop containing nucleoside triphosphate hydrolases"/>
    <property type="match status" value="1"/>
</dbReference>
<gene>
    <name evidence="6" type="primary">ARL13B</name>
    <name evidence="6" type="ORF">HK099_000114</name>
</gene>
<feature type="region of interest" description="Disordered" evidence="5">
    <location>
        <begin position="447"/>
        <end position="471"/>
    </location>
</feature>
<keyword evidence="4" id="KW-0479">Metal-binding</keyword>
<protein>
    <submittedName>
        <fullName evidence="6">ADP-ribosylation factor-like protein 13B</fullName>
    </submittedName>
</protein>
<sequence>MGCNASKNKYYYDSKSAYTLLVLGIENTGKTSFIMRLNGDISKKSYTTWGFASKNIVWEKKNCHLISSTTTRPHRLNKKNKKFNNQSLKLYDVGGNKKIRKIWSNYFAEAHGIIYLIDGSETNQEKINETAAELKLVLKDSRVVGKPMLILFNKKDMTNSKNETNLQDLLENYDIEQFKLIRNSETDNKVLYLENKNFFVQEISLRTKNGDADKEKFTNKIHPTDEVEIETKNKNNNGLICYNKNDLQFGMDWLLNSIDDQIEFKDLKFRIKNDCEVQEIKYENDRIAQKKRVEEWATQLECNSQIEDNQESTLSKVDVNAKIDWGGINSEAEVELNENIAETESKPHDDTANRSNSVNSVSLLETFGIDGSGVADVTNIKTLKNMTDGTKVKLTSEMKELLTKPLLPLLNPNKSSNSTQIDESIHSIEKKITLESECDEFLQKKRSMSLPPPTSLIGRSLPPIKGGPIHR</sequence>
<reference evidence="6" key="1">
    <citation type="submission" date="2020-05" db="EMBL/GenBank/DDBJ databases">
        <title>Phylogenomic resolution of chytrid fungi.</title>
        <authorList>
            <person name="Stajich J.E."/>
            <person name="Amses K."/>
            <person name="Simmons R."/>
            <person name="Seto K."/>
            <person name="Myers J."/>
            <person name="Bonds A."/>
            <person name="Quandt C.A."/>
            <person name="Barry K."/>
            <person name="Liu P."/>
            <person name="Grigoriev I."/>
            <person name="Longcore J.E."/>
            <person name="James T.Y."/>
        </authorList>
    </citation>
    <scope>NUCLEOTIDE SEQUENCE</scope>
    <source>
        <strain evidence="6">JEL0476</strain>
    </source>
</reference>
<evidence type="ECO:0000256" key="5">
    <source>
        <dbReference type="SAM" id="MobiDB-lite"/>
    </source>
</evidence>
<feature type="binding site" evidence="3">
    <location>
        <begin position="24"/>
        <end position="31"/>
    </location>
    <ligand>
        <name>GTP</name>
        <dbReference type="ChEBI" id="CHEBI:37565"/>
    </ligand>
</feature>
<evidence type="ECO:0000313" key="6">
    <source>
        <dbReference type="EMBL" id="KAJ3224192.1"/>
    </source>
</evidence>
<comment type="caution">
    <text evidence="6">The sequence shown here is derived from an EMBL/GenBank/DDBJ whole genome shotgun (WGS) entry which is preliminary data.</text>
</comment>